<dbReference type="Pfam" id="PF00083">
    <property type="entry name" value="Sugar_tr"/>
    <property type="match status" value="1"/>
</dbReference>
<protein>
    <submittedName>
        <fullName evidence="9">Sugar transporter</fullName>
    </submittedName>
</protein>
<dbReference type="EMBL" id="FRAP01000006">
    <property type="protein sequence ID" value="SHK41474.1"/>
    <property type="molecule type" value="Genomic_DNA"/>
</dbReference>
<dbReference type="RefSeq" id="WP_143172062.1">
    <property type="nucleotide sequence ID" value="NZ_FRAP01000006.1"/>
</dbReference>
<name>A0A1M6S9L5_PSETH</name>
<evidence type="ECO:0000313" key="10">
    <source>
        <dbReference type="Proteomes" id="UP000184363"/>
    </source>
</evidence>
<dbReference type="AlphaFoldDB" id="A0A1M6S9L5"/>
<gene>
    <name evidence="9" type="ORF">SAMN05443637_10616</name>
</gene>
<dbReference type="PROSITE" id="PS00217">
    <property type="entry name" value="SUGAR_TRANSPORT_2"/>
    <property type="match status" value="1"/>
</dbReference>
<comment type="subcellular location">
    <subcellularLocation>
        <location evidence="1">Cell membrane</location>
        <topology evidence="1">Multi-pass membrane protein</topology>
    </subcellularLocation>
</comment>
<feature type="transmembrane region" description="Helical" evidence="7">
    <location>
        <begin position="21"/>
        <end position="45"/>
    </location>
</feature>
<dbReference type="InterPro" id="IPR036259">
    <property type="entry name" value="MFS_trans_sf"/>
</dbReference>
<proteinExistence type="predicted"/>
<feature type="transmembrane region" description="Helical" evidence="7">
    <location>
        <begin position="127"/>
        <end position="151"/>
    </location>
</feature>
<dbReference type="OrthoDB" id="8953821at2"/>
<evidence type="ECO:0000256" key="7">
    <source>
        <dbReference type="SAM" id="Phobius"/>
    </source>
</evidence>
<dbReference type="GO" id="GO:0005886">
    <property type="term" value="C:plasma membrane"/>
    <property type="evidence" value="ECO:0007669"/>
    <property type="project" value="UniProtKB-SubCell"/>
</dbReference>
<evidence type="ECO:0000259" key="8">
    <source>
        <dbReference type="PROSITE" id="PS50850"/>
    </source>
</evidence>
<accession>A0A1M6S9L5</accession>
<dbReference type="STRING" id="1848.SAMN05443637_10616"/>
<feature type="domain" description="Major facilitator superfamily (MFS) profile" evidence="8">
    <location>
        <begin position="24"/>
        <end position="187"/>
    </location>
</feature>
<dbReference type="GO" id="GO:0022857">
    <property type="term" value="F:transmembrane transporter activity"/>
    <property type="evidence" value="ECO:0007669"/>
    <property type="project" value="InterPro"/>
</dbReference>
<keyword evidence="3" id="KW-1003">Cell membrane</keyword>
<dbReference type="InterPro" id="IPR005829">
    <property type="entry name" value="Sugar_transporter_CS"/>
</dbReference>
<keyword evidence="10" id="KW-1185">Reference proteome</keyword>
<reference evidence="9 10" key="1">
    <citation type="submission" date="2016-11" db="EMBL/GenBank/DDBJ databases">
        <authorList>
            <person name="Jaros S."/>
            <person name="Januszkiewicz K."/>
            <person name="Wedrychowicz H."/>
        </authorList>
    </citation>
    <scope>NUCLEOTIDE SEQUENCE [LARGE SCALE GENOMIC DNA]</scope>
    <source>
        <strain evidence="9 10">DSM 43832</strain>
    </source>
</reference>
<evidence type="ECO:0000256" key="2">
    <source>
        <dbReference type="ARBA" id="ARBA00022448"/>
    </source>
</evidence>
<evidence type="ECO:0000313" key="9">
    <source>
        <dbReference type="EMBL" id="SHK41474.1"/>
    </source>
</evidence>
<sequence length="187" mass="19215">MSRSTPVLQAAPVAAPSRRRIASVAFASWAGASIEWYDFFIYGTAAALVFPELFFAAQDPLTGTLLSFATFGVAFVARPFGGVLFGHLGDTIGRKNTLVLALITMGVSTTLIGLLPTYASIGAAAPILLVLLRFVQGIAVGGQQGGVILLATENAPARRRGLYGSFASAGAPGGVLLANGASCWSLP</sequence>
<dbReference type="PANTHER" id="PTHR43045:SF1">
    <property type="entry name" value="SHIKIMATE TRANSPORTER"/>
    <property type="match status" value="1"/>
</dbReference>
<evidence type="ECO:0000256" key="1">
    <source>
        <dbReference type="ARBA" id="ARBA00004651"/>
    </source>
</evidence>
<dbReference type="PROSITE" id="PS50850">
    <property type="entry name" value="MFS"/>
    <property type="match status" value="1"/>
</dbReference>
<evidence type="ECO:0000256" key="6">
    <source>
        <dbReference type="ARBA" id="ARBA00023136"/>
    </source>
</evidence>
<dbReference type="InterPro" id="IPR020846">
    <property type="entry name" value="MFS_dom"/>
</dbReference>
<evidence type="ECO:0000256" key="5">
    <source>
        <dbReference type="ARBA" id="ARBA00022989"/>
    </source>
</evidence>
<dbReference type="PANTHER" id="PTHR43045">
    <property type="entry name" value="SHIKIMATE TRANSPORTER"/>
    <property type="match status" value="1"/>
</dbReference>
<organism evidence="9 10">
    <name type="scientific">Pseudonocardia thermophila</name>
    <dbReference type="NCBI Taxonomy" id="1848"/>
    <lineage>
        <taxon>Bacteria</taxon>
        <taxon>Bacillati</taxon>
        <taxon>Actinomycetota</taxon>
        <taxon>Actinomycetes</taxon>
        <taxon>Pseudonocardiales</taxon>
        <taxon>Pseudonocardiaceae</taxon>
        <taxon>Pseudonocardia</taxon>
    </lineage>
</organism>
<evidence type="ECO:0000256" key="3">
    <source>
        <dbReference type="ARBA" id="ARBA00022475"/>
    </source>
</evidence>
<dbReference type="SUPFAM" id="SSF103473">
    <property type="entry name" value="MFS general substrate transporter"/>
    <property type="match status" value="1"/>
</dbReference>
<dbReference type="Proteomes" id="UP000184363">
    <property type="component" value="Unassembled WGS sequence"/>
</dbReference>
<feature type="transmembrane region" description="Helical" evidence="7">
    <location>
        <begin position="65"/>
        <end position="86"/>
    </location>
</feature>
<keyword evidence="2" id="KW-0813">Transport</keyword>
<keyword evidence="6 7" id="KW-0472">Membrane</keyword>
<keyword evidence="4 7" id="KW-0812">Transmembrane</keyword>
<dbReference type="Gene3D" id="1.20.1250.20">
    <property type="entry name" value="MFS general substrate transporter like domains"/>
    <property type="match status" value="1"/>
</dbReference>
<dbReference type="InterPro" id="IPR005828">
    <property type="entry name" value="MFS_sugar_transport-like"/>
</dbReference>
<feature type="transmembrane region" description="Helical" evidence="7">
    <location>
        <begin position="98"/>
        <end position="121"/>
    </location>
</feature>
<keyword evidence="9" id="KW-0762">Sugar transport</keyword>
<evidence type="ECO:0000256" key="4">
    <source>
        <dbReference type="ARBA" id="ARBA00022692"/>
    </source>
</evidence>
<keyword evidence="5 7" id="KW-1133">Transmembrane helix</keyword>